<keyword evidence="2" id="KW-1185">Reference proteome</keyword>
<protein>
    <submittedName>
        <fullName evidence="1">Uncharacterized protein</fullName>
    </submittedName>
</protein>
<dbReference type="HOGENOM" id="CLU_1454540_0_0_1"/>
<organism evidence="1 2">
    <name type="scientific">Glarea lozoyensis (strain ATCC 20868 / MF5171)</name>
    <dbReference type="NCBI Taxonomy" id="1116229"/>
    <lineage>
        <taxon>Eukaryota</taxon>
        <taxon>Fungi</taxon>
        <taxon>Dikarya</taxon>
        <taxon>Ascomycota</taxon>
        <taxon>Pezizomycotina</taxon>
        <taxon>Leotiomycetes</taxon>
        <taxon>Helotiales</taxon>
        <taxon>Helotiaceae</taxon>
        <taxon>Glarea</taxon>
    </lineage>
</organism>
<evidence type="ECO:0000313" key="2">
    <source>
        <dbReference type="Proteomes" id="UP000016922"/>
    </source>
</evidence>
<reference evidence="1 2" key="1">
    <citation type="journal article" date="2013" name="BMC Genomics">
        <title>Genomics-driven discovery of the pneumocandin biosynthetic gene cluster in the fungus Glarea lozoyensis.</title>
        <authorList>
            <person name="Chen L."/>
            <person name="Yue Q."/>
            <person name="Zhang X."/>
            <person name="Xiang M."/>
            <person name="Wang C."/>
            <person name="Li S."/>
            <person name="Che Y."/>
            <person name="Ortiz-Lopez F.J."/>
            <person name="Bills G.F."/>
            <person name="Liu X."/>
            <person name="An Z."/>
        </authorList>
    </citation>
    <scope>NUCLEOTIDE SEQUENCE [LARGE SCALE GENOMIC DNA]</scope>
    <source>
        <strain evidence="2">ATCC 20868 / MF5171</strain>
    </source>
</reference>
<dbReference type="EMBL" id="KE145353">
    <property type="protein sequence ID" value="EPE35986.1"/>
    <property type="molecule type" value="Genomic_DNA"/>
</dbReference>
<dbReference type="RefSeq" id="XP_008076804.1">
    <property type="nucleotide sequence ID" value="XM_008078613.1"/>
</dbReference>
<sequence>MPSGGRRKTIVNPQECEDGIEGIERRLVLLLLAVRDKGVLIIVCCGLLLRMLTPRELSKYVSRNAERLMILLMKAVVLLQTALPRKLTAEDFRSCPNMFRRMRQQSLMVLVVKARVMLWDCCQTADGQIVIQYVSQNAPSECPTIVMSSQEYGDGFKAELDGSGCGTRALLEKRFTFAAWNLRGEG</sequence>
<dbReference type="Proteomes" id="UP000016922">
    <property type="component" value="Unassembled WGS sequence"/>
</dbReference>
<dbReference type="GeneID" id="19464378"/>
<evidence type="ECO:0000313" key="1">
    <source>
        <dbReference type="EMBL" id="EPE35986.1"/>
    </source>
</evidence>
<dbReference type="KEGG" id="glz:GLAREA_05324"/>
<dbReference type="AlphaFoldDB" id="S3DVL1"/>
<gene>
    <name evidence="1" type="ORF">GLAREA_05324</name>
</gene>
<proteinExistence type="predicted"/>
<name>S3DVL1_GLAL2</name>
<accession>S3DVL1</accession>